<feature type="compositionally biased region" description="Basic and acidic residues" evidence="1">
    <location>
        <begin position="42"/>
        <end position="57"/>
    </location>
</feature>
<dbReference type="GeneID" id="5047669"/>
<dbReference type="AlphaFoldDB" id="A0EGS0"/>
<accession>A0EGS0</accession>
<feature type="region of interest" description="Disordered" evidence="1">
    <location>
        <begin position="175"/>
        <end position="202"/>
    </location>
</feature>
<organism evidence="2 3">
    <name type="scientific">Paramecium tetraurelia</name>
    <dbReference type="NCBI Taxonomy" id="5888"/>
    <lineage>
        <taxon>Eukaryota</taxon>
        <taxon>Sar</taxon>
        <taxon>Alveolata</taxon>
        <taxon>Ciliophora</taxon>
        <taxon>Intramacronucleata</taxon>
        <taxon>Oligohymenophorea</taxon>
        <taxon>Peniculida</taxon>
        <taxon>Parameciidae</taxon>
        <taxon>Paramecium</taxon>
    </lineage>
</organism>
<dbReference type="InParanoid" id="A0EGS0"/>
<dbReference type="RefSeq" id="XP_001461884.1">
    <property type="nucleotide sequence ID" value="XM_001461847.1"/>
</dbReference>
<feature type="compositionally biased region" description="Basic and acidic residues" evidence="1">
    <location>
        <begin position="1"/>
        <end position="10"/>
    </location>
</feature>
<reference evidence="2 3" key="1">
    <citation type="journal article" date="2006" name="Nature">
        <title>Global trends of whole-genome duplications revealed by the ciliate Paramecium tetraurelia.</title>
        <authorList>
            <consortium name="Genoscope"/>
            <person name="Aury J.-M."/>
            <person name="Jaillon O."/>
            <person name="Duret L."/>
            <person name="Noel B."/>
            <person name="Jubin C."/>
            <person name="Porcel B.M."/>
            <person name="Segurens B."/>
            <person name="Daubin V."/>
            <person name="Anthouard V."/>
            <person name="Aiach N."/>
            <person name="Arnaiz O."/>
            <person name="Billaut A."/>
            <person name="Beisson J."/>
            <person name="Blanc I."/>
            <person name="Bouhouche K."/>
            <person name="Camara F."/>
            <person name="Duharcourt S."/>
            <person name="Guigo R."/>
            <person name="Gogendeau D."/>
            <person name="Katinka M."/>
            <person name="Keller A.-M."/>
            <person name="Kissmehl R."/>
            <person name="Klotz C."/>
            <person name="Koll F."/>
            <person name="Le Moue A."/>
            <person name="Lepere C."/>
            <person name="Malinsky S."/>
            <person name="Nowacki M."/>
            <person name="Nowak J.K."/>
            <person name="Plattner H."/>
            <person name="Poulain J."/>
            <person name="Ruiz F."/>
            <person name="Serrano V."/>
            <person name="Zagulski M."/>
            <person name="Dessen P."/>
            <person name="Betermier M."/>
            <person name="Weissenbach J."/>
            <person name="Scarpelli C."/>
            <person name="Schachter V."/>
            <person name="Sperling L."/>
            <person name="Meyer E."/>
            <person name="Cohen J."/>
            <person name="Wincker P."/>
        </authorList>
    </citation>
    <scope>NUCLEOTIDE SEQUENCE [LARGE SCALE GENOMIC DNA]</scope>
    <source>
        <strain evidence="2 3">Stock d4-2</strain>
    </source>
</reference>
<dbReference type="Proteomes" id="UP000000600">
    <property type="component" value="Unassembled WGS sequence"/>
</dbReference>
<keyword evidence="3" id="KW-1185">Reference proteome</keyword>
<feature type="region of interest" description="Disordered" evidence="1">
    <location>
        <begin position="340"/>
        <end position="368"/>
    </location>
</feature>
<evidence type="ECO:0000313" key="3">
    <source>
        <dbReference type="Proteomes" id="UP000000600"/>
    </source>
</evidence>
<dbReference type="EMBL" id="CT868678">
    <property type="protein sequence ID" value="CAK94511.1"/>
    <property type="molecule type" value="Genomic_DNA"/>
</dbReference>
<dbReference type="KEGG" id="ptm:GSPATT00026835001"/>
<evidence type="ECO:0000256" key="1">
    <source>
        <dbReference type="SAM" id="MobiDB-lite"/>
    </source>
</evidence>
<dbReference type="OrthoDB" id="295201at2759"/>
<feature type="region of interest" description="Disordered" evidence="1">
    <location>
        <begin position="1"/>
        <end position="64"/>
    </location>
</feature>
<dbReference type="HOGENOM" id="CLU_663005_0_0_1"/>
<feature type="compositionally biased region" description="Polar residues" evidence="1">
    <location>
        <begin position="354"/>
        <end position="364"/>
    </location>
</feature>
<name>A0EGS0_PARTE</name>
<evidence type="ECO:0000313" key="2">
    <source>
        <dbReference type="EMBL" id="CAK94511.1"/>
    </source>
</evidence>
<gene>
    <name evidence="2" type="ORF">GSPATT00026835001</name>
</gene>
<dbReference type="eggNOG" id="ENOG502RT0J">
    <property type="taxonomic scope" value="Eukaryota"/>
</dbReference>
<sequence>MDEDQDHFVEDDGSDDDKFEETWKRQYEVNELLNTQQQTLPKKQDKRPESKHGRPESSKFTQKKYSLNDNNIPISVALQKFNQLVTFNNIKIEQFWKSDSVNASPEEFVSFLGQAGFTFTQEEINQVLSDLENEFGKITIENICKKVQAWNSNENAMLEFIKEKALHMAQASKRKFSAQKKSKPQSASATRTAPKDFRPISGISYKSKQSGFTEFKIGEERPVQNLSKYYLQKAKEREKEMDRLLQLTISKGKNEYEYEMLIKMGEANELSQLLESKITYRAYKSAQGNLKVHMYELDRFNKDMTLEEFQREYNMIKNKYNERRNLKIWEVLSENKKSQKSLQHFGTQKDEIQQDSQNQHQSKVINKKERQSELKKVLLETMMLTNVLKEQLSVLQKKGIVIQQPSM</sequence>
<proteinExistence type="predicted"/>
<protein>
    <submittedName>
        <fullName evidence="2">Uncharacterized protein</fullName>
    </submittedName>
</protein>
<feature type="compositionally biased region" description="Polar residues" evidence="1">
    <location>
        <begin position="32"/>
        <end position="41"/>
    </location>
</feature>
<dbReference type="OMA" id="MDEDQDH"/>